<sequence>MIEVLGYLALATGIFAISRKNMQTFRWWHLTSNLMYMVYGILFDATPIFVAGLLFSILHMYHLYNIYKATHKIRIRIPIGFQLFFRKKHPY</sequence>
<dbReference type="RefSeq" id="WP_354619443.1">
    <property type="nucleotide sequence ID" value="NZ_JBEWYP010000010.1"/>
</dbReference>
<organism evidence="2 3">
    <name type="scientific">Sediminicola luteus</name>
    <dbReference type="NCBI Taxonomy" id="319238"/>
    <lineage>
        <taxon>Bacteria</taxon>
        <taxon>Pseudomonadati</taxon>
        <taxon>Bacteroidota</taxon>
        <taxon>Flavobacteriia</taxon>
        <taxon>Flavobacteriales</taxon>
        <taxon>Flavobacteriaceae</taxon>
        <taxon>Sediminicola</taxon>
    </lineage>
</organism>
<keyword evidence="1" id="KW-0812">Transmembrane</keyword>
<evidence type="ECO:0000313" key="2">
    <source>
        <dbReference type="EMBL" id="MET7030652.1"/>
    </source>
</evidence>
<evidence type="ECO:0000256" key="1">
    <source>
        <dbReference type="SAM" id="Phobius"/>
    </source>
</evidence>
<accession>A0ABV2TZF2</accession>
<keyword evidence="1" id="KW-1133">Transmembrane helix</keyword>
<keyword evidence="1" id="KW-0472">Membrane</keyword>
<gene>
    <name evidence="2" type="ORF">ABXZ32_14690</name>
</gene>
<evidence type="ECO:0008006" key="4">
    <source>
        <dbReference type="Google" id="ProtNLM"/>
    </source>
</evidence>
<comment type="caution">
    <text evidence="2">The sequence shown here is derived from an EMBL/GenBank/DDBJ whole genome shotgun (WGS) entry which is preliminary data.</text>
</comment>
<keyword evidence="3" id="KW-1185">Reference proteome</keyword>
<protein>
    <recommendedName>
        <fullName evidence="4">Uroporphyrinogen decarboxylase</fullName>
    </recommendedName>
</protein>
<dbReference type="Proteomes" id="UP001549773">
    <property type="component" value="Unassembled WGS sequence"/>
</dbReference>
<reference evidence="2 3" key="1">
    <citation type="submission" date="2024-07" db="EMBL/GenBank/DDBJ databases">
        <title>The genome sequence of type strain Sediminicola luteus GDMCC 1.2596T.</title>
        <authorList>
            <person name="Liu Y."/>
        </authorList>
    </citation>
    <scope>NUCLEOTIDE SEQUENCE [LARGE SCALE GENOMIC DNA]</scope>
    <source>
        <strain evidence="2 3">GDMCC 1.2596</strain>
    </source>
</reference>
<name>A0ABV2TZF2_9FLAO</name>
<feature type="transmembrane region" description="Helical" evidence="1">
    <location>
        <begin position="40"/>
        <end position="64"/>
    </location>
</feature>
<dbReference type="EMBL" id="JBEWYP010000010">
    <property type="protein sequence ID" value="MET7030652.1"/>
    <property type="molecule type" value="Genomic_DNA"/>
</dbReference>
<evidence type="ECO:0000313" key="3">
    <source>
        <dbReference type="Proteomes" id="UP001549773"/>
    </source>
</evidence>
<proteinExistence type="predicted"/>